<proteinExistence type="predicted"/>
<evidence type="ECO:0000313" key="1">
    <source>
        <dbReference type="EMBL" id="SVC11355.1"/>
    </source>
</evidence>
<name>A0A382JI75_9ZZZZ</name>
<sequence>MTRNKSREVPPESQTMGNPRISVVFGMLGYGCGRNSSMVLPH</sequence>
<dbReference type="AlphaFoldDB" id="A0A382JI75"/>
<reference evidence="1" key="1">
    <citation type="submission" date="2018-05" db="EMBL/GenBank/DDBJ databases">
        <authorList>
            <person name="Lanie J.A."/>
            <person name="Ng W.-L."/>
            <person name="Kazmierczak K.M."/>
            <person name="Andrzejewski T.M."/>
            <person name="Davidsen T.M."/>
            <person name="Wayne K.J."/>
            <person name="Tettelin H."/>
            <person name="Glass J.I."/>
            <person name="Rusch D."/>
            <person name="Podicherti R."/>
            <person name="Tsui H.-C.T."/>
            <person name="Winkler M.E."/>
        </authorList>
    </citation>
    <scope>NUCLEOTIDE SEQUENCE</scope>
</reference>
<gene>
    <name evidence="1" type="ORF">METZ01_LOCUS264209</name>
</gene>
<protein>
    <submittedName>
        <fullName evidence="1">Uncharacterized protein</fullName>
    </submittedName>
</protein>
<organism evidence="1">
    <name type="scientific">marine metagenome</name>
    <dbReference type="NCBI Taxonomy" id="408172"/>
    <lineage>
        <taxon>unclassified sequences</taxon>
        <taxon>metagenomes</taxon>
        <taxon>ecological metagenomes</taxon>
    </lineage>
</organism>
<dbReference type="PROSITE" id="PS51257">
    <property type="entry name" value="PROKAR_LIPOPROTEIN"/>
    <property type="match status" value="1"/>
</dbReference>
<accession>A0A382JI75</accession>
<dbReference type="EMBL" id="UINC01074303">
    <property type="protein sequence ID" value="SVC11355.1"/>
    <property type="molecule type" value="Genomic_DNA"/>
</dbReference>